<keyword evidence="4" id="KW-0106">Calcium</keyword>
<accession>A0A9F5J2Z4</accession>
<dbReference type="InterPro" id="IPR043197">
    <property type="entry name" value="Plakin"/>
</dbReference>
<dbReference type="GO" id="GO:0005198">
    <property type="term" value="F:structural molecule activity"/>
    <property type="evidence" value="ECO:0007669"/>
    <property type="project" value="TreeGrafter"/>
</dbReference>
<evidence type="ECO:0000256" key="6">
    <source>
        <dbReference type="SAM" id="Coils"/>
    </source>
</evidence>
<proteinExistence type="predicted"/>
<feature type="coiled-coil region" evidence="6">
    <location>
        <begin position="228"/>
        <end position="279"/>
    </location>
</feature>
<dbReference type="GeneID" id="103060585"/>
<comment type="subcellular location">
    <subcellularLocation>
        <location evidence="1">Cytoplasm</location>
        <location evidence="1">Cytoskeleton</location>
    </subcellularLocation>
</comment>
<feature type="domain" description="GAR" evidence="9">
    <location>
        <begin position="1220"/>
        <end position="1292"/>
    </location>
</feature>
<dbReference type="GO" id="GO:0045104">
    <property type="term" value="P:intermediate filament cytoskeleton organization"/>
    <property type="evidence" value="ECO:0007669"/>
    <property type="project" value="InterPro"/>
</dbReference>
<dbReference type="GO" id="GO:0042060">
    <property type="term" value="P:wound healing"/>
    <property type="evidence" value="ECO:0007669"/>
    <property type="project" value="TreeGrafter"/>
</dbReference>
<dbReference type="Pfam" id="PF02187">
    <property type="entry name" value="GAS2"/>
    <property type="match status" value="1"/>
</dbReference>
<dbReference type="CDD" id="cd00176">
    <property type="entry name" value="SPEC"/>
    <property type="match status" value="4"/>
</dbReference>
<feature type="region of interest" description="Disordered" evidence="7">
    <location>
        <begin position="1034"/>
        <end position="1086"/>
    </location>
</feature>
<feature type="region of interest" description="Disordered" evidence="7">
    <location>
        <begin position="1383"/>
        <end position="1402"/>
    </location>
</feature>
<keyword evidence="5" id="KW-0206">Cytoskeleton</keyword>
<evidence type="ECO:0000256" key="4">
    <source>
        <dbReference type="ARBA" id="ARBA00022837"/>
    </source>
</evidence>
<dbReference type="OrthoDB" id="10016565at2759"/>
<dbReference type="SUPFAM" id="SSF46966">
    <property type="entry name" value="Spectrin repeat"/>
    <property type="match status" value="8"/>
</dbReference>
<dbReference type="InterPro" id="IPR011992">
    <property type="entry name" value="EF-hand-dom_pair"/>
</dbReference>
<dbReference type="FunFam" id="1.20.58.60:FF:000001">
    <property type="entry name" value="Microtubule-actin cross-linking factor 1"/>
    <property type="match status" value="1"/>
</dbReference>
<keyword evidence="3" id="KW-0479">Metal-binding</keyword>
<dbReference type="GO" id="GO:0008017">
    <property type="term" value="F:microtubule binding"/>
    <property type="evidence" value="ECO:0007669"/>
    <property type="project" value="InterPro"/>
</dbReference>
<evidence type="ECO:0000256" key="1">
    <source>
        <dbReference type="ARBA" id="ARBA00004245"/>
    </source>
</evidence>
<dbReference type="Pfam" id="PF13499">
    <property type="entry name" value="EF-hand_7"/>
    <property type="match status" value="1"/>
</dbReference>
<dbReference type="Gene3D" id="1.10.238.10">
    <property type="entry name" value="EF-hand"/>
    <property type="match status" value="1"/>
</dbReference>
<dbReference type="PANTHER" id="PTHR23169:SF33">
    <property type="entry name" value="MICROTUBULE-ACTIN CROSS-LINKING FACTOR 1, ISOFORMS 1_2_3_5"/>
    <property type="match status" value="1"/>
</dbReference>
<dbReference type="GO" id="GO:0005886">
    <property type="term" value="C:plasma membrane"/>
    <property type="evidence" value="ECO:0007669"/>
    <property type="project" value="UniProtKB-SubCell"/>
</dbReference>
<dbReference type="InterPro" id="IPR036534">
    <property type="entry name" value="GAR_dom_sf"/>
</dbReference>
<evidence type="ECO:0000256" key="7">
    <source>
        <dbReference type="SAM" id="MobiDB-lite"/>
    </source>
</evidence>
<keyword evidence="6" id="KW-0175">Coiled coil</keyword>
<evidence type="ECO:0000259" key="9">
    <source>
        <dbReference type="PROSITE" id="PS51460"/>
    </source>
</evidence>
<dbReference type="PROSITE" id="PS51460">
    <property type="entry name" value="GAR"/>
    <property type="match status" value="1"/>
</dbReference>
<dbReference type="Pfam" id="PF00435">
    <property type="entry name" value="Spectrin"/>
    <property type="match status" value="6"/>
</dbReference>
<reference evidence="11" key="1">
    <citation type="submission" date="2025-08" db="UniProtKB">
        <authorList>
            <consortium name="RefSeq"/>
        </authorList>
    </citation>
    <scope>IDENTIFICATION</scope>
    <source>
        <tissue evidence="11">Liver</tissue>
    </source>
</reference>
<dbReference type="SMART" id="SM00150">
    <property type="entry name" value="SPEC"/>
    <property type="match status" value="10"/>
</dbReference>
<evidence type="ECO:0000313" key="10">
    <source>
        <dbReference type="Proteomes" id="UP000695026"/>
    </source>
</evidence>
<dbReference type="SUPFAM" id="SSF47473">
    <property type="entry name" value="EF-hand"/>
    <property type="match status" value="1"/>
</dbReference>
<dbReference type="SUPFAM" id="SSF143575">
    <property type="entry name" value="GAS2 domain-like"/>
    <property type="match status" value="1"/>
</dbReference>
<keyword evidence="2" id="KW-0963">Cytoplasm</keyword>
<dbReference type="InterPro" id="IPR018159">
    <property type="entry name" value="Spectrin/alpha-actinin"/>
</dbReference>
<dbReference type="SMART" id="SM00054">
    <property type="entry name" value="EFh"/>
    <property type="match status" value="2"/>
</dbReference>
<dbReference type="CDD" id="cd00051">
    <property type="entry name" value="EFh"/>
    <property type="match status" value="1"/>
</dbReference>
<dbReference type="PROSITE" id="PS00018">
    <property type="entry name" value="EF_HAND_1"/>
    <property type="match status" value="2"/>
</dbReference>
<name>A0A9F5J2Z4_PYTBI</name>
<dbReference type="PANTHER" id="PTHR23169">
    <property type="entry name" value="ENVOPLAKIN"/>
    <property type="match status" value="1"/>
</dbReference>
<dbReference type="Proteomes" id="UP000695026">
    <property type="component" value="Unplaced"/>
</dbReference>
<dbReference type="RefSeq" id="XP_025031772.1">
    <property type="nucleotide sequence ID" value="XM_025176004.1"/>
</dbReference>
<dbReference type="GO" id="GO:0005509">
    <property type="term" value="F:calcium ion binding"/>
    <property type="evidence" value="ECO:0007669"/>
    <property type="project" value="InterPro"/>
</dbReference>
<evidence type="ECO:0000256" key="2">
    <source>
        <dbReference type="ARBA" id="ARBA00022490"/>
    </source>
</evidence>
<dbReference type="KEGG" id="pbi:103060585"/>
<dbReference type="InterPro" id="IPR002048">
    <property type="entry name" value="EF_hand_dom"/>
</dbReference>
<gene>
    <name evidence="11" type="primary">LOC103060585</name>
</gene>
<dbReference type="GO" id="GO:0005737">
    <property type="term" value="C:cytoplasm"/>
    <property type="evidence" value="ECO:0007669"/>
    <property type="project" value="TreeGrafter"/>
</dbReference>
<evidence type="ECO:0000259" key="8">
    <source>
        <dbReference type="PROSITE" id="PS50222"/>
    </source>
</evidence>
<dbReference type="GO" id="GO:0005882">
    <property type="term" value="C:intermediate filament"/>
    <property type="evidence" value="ECO:0007669"/>
    <property type="project" value="TreeGrafter"/>
</dbReference>
<organism evidence="10 11">
    <name type="scientific">Python bivittatus</name>
    <name type="common">Burmese python</name>
    <name type="synonym">Python molurus bivittatus</name>
    <dbReference type="NCBI Taxonomy" id="176946"/>
    <lineage>
        <taxon>Eukaryota</taxon>
        <taxon>Metazoa</taxon>
        <taxon>Chordata</taxon>
        <taxon>Craniata</taxon>
        <taxon>Vertebrata</taxon>
        <taxon>Euteleostomi</taxon>
        <taxon>Lepidosauria</taxon>
        <taxon>Squamata</taxon>
        <taxon>Bifurcata</taxon>
        <taxon>Unidentata</taxon>
        <taxon>Episquamata</taxon>
        <taxon>Toxicofera</taxon>
        <taxon>Serpentes</taxon>
        <taxon>Henophidia</taxon>
        <taxon>Pythonidae</taxon>
        <taxon>Python</taxon>
    </lineage>
</organism>
<dbReference type="PROSITE" id="PS50222">
    <property type="entry name" value="EF_HAND_2"/>
    <property type="match status" value="2"/>
</dbReference>
<evidence type="ECO:0000256" key="3">
    <source>
        <dbReference type="ARBA" id="ARBA00022723"/>
    </source>
</evidence>
<feature type="region of interest" description="Disordered" evidence="7">
    <location>
        <begin position="1308"/>
        <end position="1369"/>
    </location>
</feature>
<feature type="domain" description="EF-hand" evidence="8">
    <location>
        <begin position="1180"/>
        <end position="1215"/>
    </location>
</feature>
<dbReference type="OMA" id="PDENFKM"/>
<dbReference type="Gene3D" id="3.30.920.20">
    <property type="entry name" value="Gas2-like domain"/>
    <property type="match status" value="1"/>
</dbReference>
<dbReference type="InterPro" id="IPR018247">
    <property type="entry name" value="EF_Hand_1_Ca_BS"/>
</dbReference>
<keyword evidence="10" id="KW-1185">Reference proteome</keyword>
<dbReference type="InterPro" id="IPR003108">
    <property type="entry name" value="GAR_dom"/>
</dbReference>
<evidence type="ECO:0000256" key="5">
    <source>
        <dbReference type="ARBA" id="ARBA00023212"/>
    </source>
</evidence>
<dbReference type="InterPro" id="IPR002017">
    <property type="entry name" value="Spectrin_repeat"/>
</dbReference>
<sequence>MLGEAVSRYSQLSERMELMAGCLERVQERVRHPPALRGDPIWLQEQLWENSLRLAELEKLGVALETLRGQGAELLATLQTTTHPAVQERVQELQRQWRVLWKQEEEREASLQELLALAGRFWPGLADLAGALSSTQQMVLDLEETAASDPKDVQAKLVAMQALREEADSLQSELDSLGAWGMELLSLCGDLEKPTITKSLDDLYSSWNSLNKMWEECQNHLEDQLQALVAYQETMERLLAWLEEAEQRMAEEFQGGGDLAQVERELSELKAFKRDLYQRQVEAESLWHQSSHRGAAQEDTPLAFSGFRDRWTQLEEELVTRQHQLEATLLGLGQFQSQLEWLLQWLLRTVEQLQGPAPRTPDLQSCEIELAKHQVLRKDVASHTLTVRSVQEAGQSLQLPSGGCGGSVEGLQGSLQQLGCRWSQVLAETERRQLDLEHNLSQVQEVTLEITRLMQWLDRAELQLFSSKPIWGPLEATKDRLAAHLELCEEMDAKQQTYQQVWEKGQHLLATCHPNRASSTEHSLTVLEQKWGSIASHMQETKEQLLRSLNMATELRATVQELLEWIGQTEEVLAALPPPSYILDTVSKQRHQQQALAKETETRSKKLAGMEVMAARLKQDNRAPPSLVGTAKERLAKVLQQVSERGEALEEAHQQAKQFRESWQLLLKWLDEVEAASTASADATTAKQEDIKVLLGQHKEFQKRLHIKRPVFEATLRHGRLLRAKALLPTDGQELEEMLRELKERWGALWSWAAERQRKLEERLLFSGHFSDALQTLLDWLYQVEPQLAEETPVAGDRDLVGTLLEKHKAFQEELGQRAAAVRTLRCSVRELARGGSTADTRWLQIQMEELGQRWELISRLSVSKRDQLEVALRQAEEFHALLQSFLSRLSELEKLVVEEEAAAAAMAGGQSQLKELRQSVQAQQLELEHICALGEEILSACHPDAMGTIQSWVALAKSRFQQLRGRAQRQEQRLRAHAAALAAGREELERLSDWVMAAEESLSLRDQEPLPEDAGQLEELWCQHTVFMQELSHKQPEVEEVTQSCRRERTSALGGTAPPLERPSGRRGASRASPGPPLVPLEDPEPQSPLLAQLVHHWQHLWLAALDRQRRLQSSQQRLQELEELACFDFGVWRKRYLQWISHRKFRVLDVFRSIDRDQDGRVTQQEFVGRVLASKFPTSLPEMKAVAKIFDTNRDGFIDYYEFISALHPTRDILRQAANVDQIQEEVNRQVAQCNCAKRFQVEQISATRFRFGESEQLRMVRILRSTLMVRVGGGWTALDEFLVKNDPCRVKGRTNTKINEKYLSPGLLGRKGADSQSAPTSKGLSPSCSTSSLSLYSSASVPSSPVPRKAALRRTRSGDRCLHSRSAGVTEGAGLAFAAGAVSPDAEPRDRPSSSRAAS</sequence>
<protein>
    <submittedName>
        <fullName evidence="11">Microtubule-actin cross-linking factor 1</fullName>
    </submittedName>
</protein>
<evidence type="ECO:0000313" key="11">
    <source>
        <dbReference type="RefSeq" id="XP_025031772.1"/>
    </source>
</evidence>
<feature type="domain" description="EF-hand" evidence="8">
    <location>
        <begin position="1144"/>
        <end position="1179"/>
    </location>
</feature>
<dbReference type="SMART" id="SM00243">
    <property type="entry name" value="GAS2"/>
    <property type="match status" value="1"/>
</dbReference>
<dbReference type="Gene3D" id="1.20.58.60">
    <property type="match status" value="9"/>
</dbReference>
<feature type="compositionally biased region" description="Low complexity" evidence="7">
    <location>
        <begin position="1324"/>
        <end position="1346"/>
    </location>
</feature>